<dbReference type="RefSeq" id="WP_015829946.1">
    <property type="nucleotide sequence ID" value="NC_012969.1"/>
</dbReference>
<keyword evidence="24" id="KW-1185">Reference proteome</keyword>
<comment type="catalytic activity">
    <reaction evidence="19">
        <text>a fatty acyl-[ACP] + malonyl-[ACP] + H(+) = a 3-oxoacyl-[ACP] + holo-[ACP] + CO2</text>
        <dbReference type="Rhea" id="RHEA:22836"/>
        <dbReference type="Rhea" id="RHEA-COMP:9623"/>
        <dbReference type="Rhea" id="RHEA-COMP:9685"/>
        <dbReference type="Rhea" id="RHEA-COMP:9916"/>
        <dbReference type="Rhea" id="RHEA-COMP:14125"/>
        <dbReference type="ChEBI" id="CHEBI:15378"/>
        <dbReference type="ChEBI" id="CHEBI:16526"/>
        <dbReference type="ChEBI" id="CHEBI:64479"/>
        <dbReference type="ChEBI" id="CHEBI:78449"/>
        <dbReference type="ChEBI" id="CHEBI:78776"/>
        <dbReference type="ChEBI" id="CHEBI:138651"/>
    </reaction>
</comment>
<dbReference type="FunFam" id="3.40.47.10:FF:000018">
    <property type="entry name" value="3-oxoacyl-[acyl-carrier-protein] synthase 2"/>
    <property type="match status" value="1"/>
</dbReference>
<evidence type="ECO:0000256" key="9">
    <source>
        <dbReference type="ARBA" id="ARBA00022519"/>
    </source>
</evidence>
<evidence type="ECO:0000256" key="3">
    <source>
        <dbReference type="ARBA" id="ARBA00008467"/>
    </source>
</evidence>
<reference evidence="23 24" key="2">
    <citation type="journal article" date="2011" name="J. Bacteriol.">
        <title>Genomes of three methylotrophs from a single niche uncover genetic and metabolic divergence of Methylophilaceae.</title>
        <authorList>
            <person name="Lapidus A."/>
            <person name="Clum A."/>
            <person name="Labutti K."/>
            <person name="Kaluzhnaya M.G."/>
            <person name="Lim S."/>
            <person name="Beck D.A."/>
            <person name="Glavina Del Rio T."/>
            <person name="Nolan M."/>
            <person name="Mavromatis K."/>
            <person name="Huntemann M."/>
            <person name="Lucas S."/>
            <person name="Lidstrom M.E."/>
            <person name="Ivanova N."/>
            <person name="Chistoserdova L."/>
        </authorList>
    </citation>
    <scope>NUCLEOTIDE SEQUENCE [LARGE SCALE GENOMIC DNA]</scope>
    <source>
        <strain evidence="23 24">SIP3-4</strain>
    </source>
</reference>
<evidence type="ECO:0000256" key="19">
    <source>
        <dbReference type="PIRNR" id="PIRNR000447"/>
    </source>
</evidence>
<keyword evidence="9" id="KW-0997">Cell inner membrane</keyword>
<dbReference type="EMBL" id="CP001674">
    <property type="protein sequence ID" value="ACT50446.1"/>
    <property type="molecule type" value="Genomic_DNA"/>
</dbReference>
<dbReference type="Pfam" id="PF00109">
    <property type="entry name" value="ketoacyl-synt"/>
    <property type="match status" value="1"/>
</dbReference>
<dbReference type="PANTHER" id="PTHR11712:SF352">
    <property type="entry name" value="3-OXOACYL-[ACYL-CARRIER-PROTEIN] SYNTHASE"/>
    <property type="match status" value="1"/>
</dbReference>
<keyword evidence="7" id="KW-1003">Cell membrane</keyword>
<feature type="domain" description="Ketosynthase family 3 (KS3)" evidence="22">
    <location>
        <begin position="4"/>
        <end position="410"/>
    </location>
</feature>
<evidence type="ECO:0000256" key="16">
    <source>
        <dbReference type="ARBA" id="ARBA00023160"/>
    </source>
</evidence>
<accession>C6XD21</accession>
<evidence type="ECO:0000256" key="8">
    <source>
        <dbReference type="ARBA" id="ARBA00022516"/>
    </source>
</evidence>
<keyword evidence="17 19" id="KW-0012">Acyltransferase</keyword>
<comment type="function">
    <text evidence="18">Proposed to synthesize NOD factor fatty acyl chain. Involved in the synthesis of a highly unsaturated fatty acid moiety, which forms part of a lipo-oligosaccharide that is responsible for host specificity.</text>
</comment>
<evidence type="ECO:0000256" key="17">
    <source>
        <dbReference type="ARBA" id="ARBA00023315"/>
    </source>
</evidence>
<keyword evidence="10 19" id="KW-0808">Transferase</keyword>
<sequence>MANTRRVVITGMGIVSPLGNTVEEFGLNLMQGVSGIKRLETDFSDQLEINIAASADFDGTQHFSKKELAVLDRVSQFALYAAQQALDNAGLDADSMDTNKTGCYLGTGMGGAASTEEGYHRLFKEGQSRLKPFTVLMAMNNAAASHIAMHYGLGGPNLTYTTACSSSAIAIGEASRQIAYGHCDYMLAGGSEALLTFGTIKAWEALRTLAKVDEQNPAASCKPFSADRSGLVLGEGCAMFVLESYDSAMARGATIHAEIAGYGTANDASHITQPSVAGQARAMQAALDNAGLAPEQIDYINAHGTGTPLNDATETAAIKQVFGPHAYQLAISSTKSMHGHLMGAAGAVELVATTLALQAQLLPPTMHLQQPDPECDLHYVANHATPQHVRYAMSNSFAFGGTGGVIILKKS</sequence>
<evidence type="ECO:0000256" key="20">
    <source>
        <dbReference type="PIRSR" id="PIRSR000447-1"/>
    </source>
</evidence>
<dbReference type="CDD" id="cd00834">
    <property type="entry name" value="KAS_I_II"/>
    <property type="match status" value="1"/>
</dbReference>
<dbReference type="AlphaFoldDB" id="C6XD21"/>
<dbReference type="EC" id="2.3.1.179" evidence="4 19"/>
<evidence type="ECO:0000256" key="6">
    <source>
        <dbReference type="ARBA" id="ARBA00022458"/>
    </source>
</evidence>
<dbReference type="GO" id="GO:0006633">
    <property type="term" value="P:fatty acid biosynthetic process"/>
    <property type="evidence" value="ECO:0007669"/>
    <property type="project" value="UniProtKB-UniPathway"/>
</dbReference>
<dbReference type="PROSITE" id="PS52004">
    <property type="entry name" value="KS3_2"/>
    <property type="match status" value="1"/>
</dbReference>
<evidence type="ECO:0000256" key="18">
    <source>
        <dbReference type="ARBA" id="ARBA00037576"/>
    </source>
</evidence>
<dbReference type="STRING" id="582744.Msip34_1200"/>
<dbReference type="InterPro" id="IPR014030">
    <property type="entry name" value="Ketoacyl_synth_N"/>
</dbReference>
<dbReference type="SUPFAM" id="SSF53901">
    <property type="entry name" value="Thiolase-like"/>
    <property type="match status" value="1"/>
</dbReference>
<dbReference type="InterPro" id="IPR020841">
    <property type="entry name" value="PKS_Beta-ketoAc_synthase_dom"/>
</dbReference>
<dbReference type="UniPathway" id="UPA00094"/>
<keyword evidence="16 19" id="KW-0275">Fatty acid biosynthesis</keyword>
<name>C6XD21_METGS</name>
<keyword evidence="14" id="KW-0443">Lipid metabolism</keyword>
<evidence type="ECO:0000256" key="2">
    <source>
        <dbReference type="ARBA" id="ARBA00005194"/>
    </source>
</evidence>
<evidence type="ECO:0000256" key="13">
    <source>
        <dbReference type="ARBA" id="ARBA00022989"/>
    </source>
</evidence>
<keyword evidence="12" id="KW-0276">Fatty acid metabolism</keyword>
<evidence type="ECO:0000256" key="1">
    <source>
        <dbReference type="ARBA" id="ARBA00004533"/>
    </source>
</evidence>
<keyword evidence="8 19" id="KW-0444">Lipid biosynthesis</keyword>
<keyword evidence="6" id="KW-0536">Nodulation</keyword>
<evidence type="ECO:0000313" key="24">
    <source>
        <dbReference type="Proteomes" id="UP000002743"/>
    </source>
</evidence>
<evidence type="ECO:0000256" key="12">
    <source>
        <dbReference type="ARBA" id="ARBA00022832"/>
    </source>
</evidence>
<dbReference type="Pfam" id="PF02801">
    <property type="entry name" value="Ketoacyl-synt_C"/>
    <property type="match status" value="1"/>
</dbReference>
<comment type="pathway">
    <text evidence="2 19">Lipid metabolism; fatty acid biosynthesis.</text>
</comment>
<organism evidence="23 24">
    <name type="scientific">Methylovorus glucosotrophus (strain SIP3-4)</name>
    <dbReference type="NCBI Taxonomy" id="582744"/>
    <lineage>
        <taxon>Bacteria</taxon>
        <taxon>Pseudomonadati</taxon>
        <taxon>Pseudomonadota</taxon>
        <taxon>Betaproteobacteria</taxon>
        <taxon>Nitrosomonadales</taxon>
        <taxon>Methylophilaceae</taxon>
        <taxon>Methylovorus</taxon>
    </lineage>
</organism>
<gene>
    <name evidence="23" type="ordered locus">Msip34_1200</name>
</gene>
<evidence type="ECO:0000256" key="14">
    <source>
        <dbReference type="ARBA" id="ARBA00023098"/>
    </source>
</evidence>
<keyword evidence="13" id="KW-1133">Transmembrane helix</keyword>
<evidence type="ECO:0000256" key="15">
    <source>
        <dbReference type="ARBA" id="ARBA00023136"/>
    </source>
</evidence>
<evidence type="ECO:0000256" key="10">
    <source>
        <dbReference type="ARBA" id="ARBA00022679"/>
    </source>
</evidence>
<dbReference type="KEGG" id="mei:Msip34_1200"/>
<protein>
    <recommendedName>
        <fullName evidence="5 19">3-oxoacyl-[acyl-carrier-protein] synthase 2</fullName>
        <ecNumber evidence="4 19">2.3.1.179</ecNumber>
    </recommendedName>
</protein>
<comment type="subcellular location">
    <subcellularLocation>
        <location evidence="1">Cell inner membrane</location>
    </subcellularLocation>
</comment>
<evidence type="ECO:0000259" key="22">
    <source>
        <dbReference type="PROSITE" id="PS52004"/>
    </source>
</evidence>
<feature type="active site" description="For beta-ketoacyl synthase activity" evidence="20">
    <location>
        <position position="164"/>
    </location>
</feature>
<comment type="function">
    <text evidence="19">Involved in the type II fatty acid elongation cycle. Catalyzes the elongation of a wide range of acyl-ACP by the addition of two carbons from malonyl-ACP to an acyl acceptor. Can efficiently catalyze the conversion of palmitoleoyl-ACP (cis-hexadec-9-enoyl-ACP) to cis-vaccenoyl-ACP (cis-octadec-11-enoyl-ACP), an essential step in the thermal regulation of fatty acid composition.</text>
</comment>
<evidence type="ECO:0000256" key="5">
    <source>
        <dbReference type="ARBA" id="ARBA00014657"/>
    </source>
</evidence>
<keyword evidence="11" id="KW-0812">Transmembrane</keyword>
<evidence type="ECO:0000256" key="4">
    <source>
        <dbReference type="ARBA" id="ARBA00012356"/>
    </source>
</evidence>
<dbReference type="PANTHER" id="PTHR11712">
    <property type="entry name" value="POLYKETIDE SYNTHASE-RELATED"/>
    <property type="match status" value="1"/>
</dbReference>
<evidence type="ECO:0000313" key="23">
    <source>
        <dbReference type="EMBL" id="ACT50446.1"/>
    </source>
</evidence>
<dbReference type="Gene3D" id="3.40.47.10">
    <property type="match status" value="1"/>
</dbReference>
<dbReference type="GO" id="GO:0005886">
    <property type="term" value="C:plasma membrane"/>
    <property type="evidence" value="ECO:0007669"/>
    <property type="project" value="UniProtKB-SubCell"/>
</dbReference>
<dbReference type="NCBIfam" id="NF005589">
    <property type="entry name" value="PRK07314.1"/>
    <property type="match status" value="1"/>
</dbReference>
<dbReference type="InterPro" id="IPR000794">
    <property type="entry name" value="Beta-ketoacyl_synthase"/>
</dbReference>
<dbReference type="GO" id="GO:0004315">
    <property type="term" value="F:3-oxoacyl-[acyl-carrier-protein] synthase activity"/>
    <property type="evidence" value="ECO:0007669"/>
    <property type="project" value="UniProtKB-EC"/>
</dbReference>
<evidence type="ECO:0000256" key="7">
    <source>
        <dbReference type="ARBA" id="ARBA00022475"/>
    </source>
</evidence>
<dbReference type="eggNOG" id="COG0304">
    <property type="taxonomic scope" value="Bacteria"/>
</dbReference>
<reference evidence="24" key="1">
    <citation type="submission" date="2009-07" db="EMBL/GenBank/DDBJ databases">
        <title>Complete sequence of chromosome of Methylovorus sp. SIP3-4.</title>
        <authorList>
            <person name="Lucas S."/>
            <person name="Copeland A."/>
            <person name="Lapidus A."/>
            <person name="Glavina del Rio T."/>
            <person name="Tice H."/>
            <person name="Bruce D."/>
            <person name="Goodwin L."/>
            <person name="Pitluck S."/>
            <person name="Clum A."/>
            <person name="Larimer F."/>
            <person name="Land M."/>
            <person name="Hauser L."/>
            <person name="Kyrpides N."/>
            <person name="Mikhailova N."/>
            <person name="Kayluzhnaya M."/>
            <person name="Chistoserdova L."/>
        </authorList>
    </citation>
    <scope>NUCLEOTIDE SEQUENCE [LARGE SCALE GENOMIC DNA]</scope>
    <source>
        <strain evidence="24">SIP3-4</strain>
    </source>
</reference>
<dbReference type="InterPro" id="IPR016039">
    <property type="entry name" value="Thiolase-like"/>
</dbReference>
<dbReference type="SMART" id="SM00825">
    <property type="entry name" value="PKS_KS"/>
    <property type="match status" value="1"/>
</dbReference>
<comment type="similarity">
    <text evidence="3 19 21">Belongs to the thiolase-like superfamily. Beta-ketoacyl-ACP synthases family.</text>
</comment>
<evidence type="ECO:0000256" key="11">
    <source>
        <dbReference type="ARBA" id="ARBA00022692"/>
    </source>
</evidence>
<keyword evidence="15" id="KW-0472">Membrane</keyword>
<dbReference type="Proteomes" id="UP000002743">
    <property type="component" value="Chromosome"/>
</dbReference>
<dbReference type="OrthoDB" id="9808669at2"/>
<proteinExistence type="inferred from homology"/>
<dbReference type="HOGENOM" id="CLU_000022_69_2_4"/>
<dbReference type="InterPro" id="IPR017568">
    <property type="entry name" value="3-oxoacyl-ACP_synth-2"/>
</dbReference>
<evidence type="ECO:0000256" key="21">
    <source>
        <dbReference type="RuleBase" id="RU003694"/>
    </source>
</evidence>
<comment type="catalytic activity">
    <reaction evidence="19">
        <text>(9Z)-hexadecenoyl-[ACP] + malonyl-[ACP] + H(+) = 3-oxo-(11Z)-octadecenoyl-[ACP] + holo-[ACP] + CO2</text>
        <dbReference type="Rhea" id="RHEA:55040"/>
        <dbReference type="Rhea" id="RHEA-COMP:9623"/>
        <dbReference type="Rhea" id="RHEA-COMP:9685"/>
        <dbReference type="Rhea" id="RHEA-COMP:10800"/>
        <dbReference type="Rhea" id="RHEA-COMP:14074"/>
        <dbReference type="ChEBI" id="CHEBI:15378"/>
        <dbReference type="ChEBI" id="CHEBI:16526"/>
        <dbReference type="ChEBI" id="CHEBI:64479"/>
        <dbReference type="ChEBI" id="CHEBI:78449"/>
        <dbReference type="ChEBI" id="CHEBI:83989"/>
        <dbReference type="ChEBI" id="CHEBI:138538"/>
        <dbReference type="EC" id="2.3.1.179"/>
    </reaction>
</comment>
<dbReference type="PIRSF" id="PIRSF000447">
    <property type="entry name" value="KAS_II"/>
    <property type="match status" value="1"/>
</dbReference>
<dbReference type="InterPro" id="IPR014031">
    <property type="entry name" value="Ketoacyl_synth_C"/>
</dbReference>